<evidence type="ECO:0000313" key="2">
    <source>
        <dbReference type="Proteomes" id="UP000026913"/>
    </source>
</evidence>
<dbReference type="HOGENOM" id="CLU_2587046_0_0_6"/>
<dbReference type="RefSeq" id="WP_010466185.1">
    <property type="nucleotide sequence ID" value="NZ_CP005961.1"/>
</dbReference>
<reference evidence="1 2" key="1">
    <citation type="journal article" date="2012" name="J. Bacteriol.">
        <title>Genome sequence of cold-adapted Pseudomonas mandelii strain JR-1.</title>
        <authorList>
            <person name="Jang S.H."/>
            <person name="Kim J."/>
            <person name="Kim J."/>
            <person name="Hong S."/>
            <person name="Lee C."/>
        </authorList>
    </citation>
    <scope>NUCLEOTIDE SEQUENCE [LARGE SCALE GENOMIC DNA]</scope>
    <source>
        <strain evidence="1 2">JR-1</strain>
        <plasmid evidence="2">Plasmid</plasmid>
    </source>
</reference>
<proteinExistence type="predicted"/>
<name>A0A024ELM0_9PSED</name>
<keyword evidence="1" id="KW-0614">Plasmid</keyword>
<geneLocation type="plasmid" evidence="2"/>
<protein>
    <submittedName>
        <fullName evidence="1">Uncharacterized protein</fullName>
    </submittedName>
</protein>
<organism evidence="1 2">
    <name type="scientific">Pseudomonas mandelii JR-1</name>
    <dbReference type="NCBI Taxonomy" id="1147786"/>
    <lineage>
        <taxon>Bacteria</taxon>
        <taxon>Pseudomonadati</taxon>
        <taxon>Pseudomonadota</taxon>
        <taxon>Gammaproteobacteria</taxon>
        <taxon>Pseudomonadales</taxon>
        <taxon>Pseudomonadaceae</taxon>
        <taxon>Pseudomonas</taxon>
    </lineage>
</organism>
<accession>A0A024ELM0</accession>
<dbReference type="AlphaFoldDB" id="A0A024ELM0"/>
<dbReference type="Proteomes" id="UP000026913">
    <property type="component" value="Plasmid unnamed"/>
</dbReference>
<sequence>MATFTPDEVAAARRQVADLLDKVSTAPSIVHGEHQSGQAIGYAKALADLGLLTEDECNEVRRKALRAGTGWMPPDIRSAP</sequence>
<gene>
    <name evidence="1" type="ORF">OU5_P0269</name>
</gene>
<dbReference type="KEGG" id="pman:OU5_P0269"/>
<evidence type="ECO:0000313" key="1">
    <source>
        <dbReference type="EMBL" id="AHZ73521.1"/>
    </source>
</evidence>
<dbReference type="EMBL" id="CP005961">
    <property type="protein sequence ID" value="AHZ73521.1"/>
    <property type="molecule type" value="Genomic_DNA"/>
</dbReference>